<dbReference type="EMBL" id="JACJQY010000008">
    <property type="protein sequence ID" value="MBD2316635.1"/>
    <property type="molecule type" value="Genomic_DNA"/>
</dbReference>
<reference evidence="1 2" key="1">
    <citation type="journal article" date="2020" name="ISME J.">
        <title>Comparative genomics reveals insights into cyanobacterial evolution and habitat adaptation.</title>
        <authorList>
            <person name="Chen M.Y."/>
            <person name="Teng W.K."/>
            <person name="Zhao L."/>
            <person name="Hu C.X."/>
            <person name="Zhou Y.K."/>
            <person name="Han B.P."/>
            <person name="Song L.R."/>
            <person name="Shu W.S."/>
        </authorList>
    </citation>
    <scope>NUCLEOTIDE SEQUENCE [LARGE SCALE GENOMIC DNA]</scope>
    <source>
        <strain evidence="1 2">FACHB-1050</strain>
    </source>
</reference>
<name>A0ABR8C982_9CYAN</name>
<protein>
    <submittedName>
        <fullName evidence="1">Uncharacterized protein</fullName>
    </submittedName>
</protein>
<dbReference type="RefSeq" id="WP_190577523.1">
    <property type="nucleotide sequence ID" value="NZ_CAWPQU010000078.1"/>
</dbReference>
<keyword evidence="2" id="KW-1185">Reference proteome</keyword>
<sequence>MTTSRIDRAQSAMIKASDCSTCKYRGKCEYEAILESWRYSGTNCNLWEKWNASDAT</sequence>
<accession>A0ABR8C982</accession>
<evidence type="ECO:0000313" key="1">
    <source>
        <dbReference type="EMBL" id="MBD2316635.1"/>
    </source>
</evidence>
<comment type="caution">
    <text evidence="1">The sequence shown here is derived from an EMBL/GenBank/DDBJ whole genome shotgun (WGS) entry which is preliminary data.</text>
</comment>
<dbReference type="Proteomes" id="UP000618445">
    <property type="component" value="Unassembled WGS sequence"/>
</dbReference>
<gene>
    <name evidence="1" type="ORF">H6G05_07215</name>
</gene>
<proteinExistence type="predicted"/>
<organism evidence="1 2">
    <name type="scientific">Phormidium tenue FACHB-1050</name>
    <dbReference type="NCBI Taxonomy" id="2692857"/>
    <lineage>
        <taxon>Bacteria</taxon>
        <taxon>Bacillati</taxon>
        <taxon>Cyanobacteriota</taxon>
        <taxon>Cyanophyceae</taxon>
        <taxon>Oscillatoriophycideae</taxon>
        <taxon>Oscillatoriales</taxon>
        <taxon>Oscillatoriaceae</taxon>
        <taxon>Phormidium</taxon>
    </lineage>
</organism>
<evidence type="ECO:0000313" key="2">
    <source>
        <dbReference type="Proteomes" id="UP000618445"/>
    </source>
</evidence>